<reference evidence="2 3" key="1">
    <citation type="submission" date="2017-10" db="EMBL/GenBank/DDBJ databases">
        <title>Sequencing the genomes of 1000 actinobacteria strains.</title>
        <authorList>
            <person name="Klenk H.-P."/>
        </authorList>
    </citation>
    <scope>NUCLEOTIDE SEQUENCE [LARGE SCALE GENOMIC DNA]</scope>
    <source>
        <strain evidence="2 3">DSM 46092</strain>
    </source>
</reference>
<dbReference type="AlphaFoldDB" id="A0A2A9FE21"/>
<comment type="caution">
    <text evidence="2">The sequence shown here is derived from an EMBL/GenBank/DDBJ whole genome shotgun (WGS) entry which is preliminary data.</text>
</comment>
<sequence>MHAWWPLAAGAALFALLAVLFLRRSARSRPGVPPSGGAAAGRRLTSPVDDSPRRARHRLDVTHPFARYPVARQRPVPHPPGEGPDTEPIQRF</sequence>
<organism evidence="2 3">
    <name type="scientific">Amycolatopsis sulphurea</name>
    <dbReference type="NCBI Taxonomy" id="76022"/>
    <lineage>
        <taxon>Bacteria</taxon>
        <taxon>Bacillati</taxon>
        <taxon>Actinomycetota</taxon>
        <taxon>Actinomycetes</taxon>
        <taxon>Pseudonocardiales</taxon>
        <taxon>Pseudonocardiaceae</taxon>
        <taxon>Amycolatopsis</taxon>
    </lineage>
</organism>
<evidence type="ECO:0000313" key="3">
    <source>
        <dbReference type="Proteomes" id="UP000243542"/>
    </source>
</evidence>
<gene>
    <name evidence="2" type="ORF">ATK36_4774</name>
</gene>
<evidence type="ECO:0000256" key="1">
    <source>
        <dbReference type="SAM" id="MobiDB-lite"/>
    </source>
</evidence>
<feature type="region of interest" description="Disordered" evidence="1">
    <location>
        <begin position="27"/>
        <end position="92"/>
    </location>
</feature>
<dbReference type="RefSeq" id="WP_098513474.1">
    <property type="nucleotide sequence ID" value="NZ_JBIAKZ010000004.1"/>
</dbReference>
<dbReference type="EMBL" id="PDJK01000002">
    <property type="protein sequence ID" value="PFG49614.1"/>
    <property type="molecule type" value="Genomic_DNA"/>
</dbReference>
<protein>
    <submittedName>
        <fullName evidence="2">Uncharacterized protein</fullName>
    </submittedName>
</protein>
<accession>A0A2A9FE21</accession>
<feature type="compositionally biased region" description="Basic and acidic residues" evidence="1">
    <location>
        <begin position="50"/>
        <end position="61"/>
    </location>
</feature>
<proteinExistence type="predicted"/>
<name>A0A2A9FE21_9PSEU</name>
<evidence type="ECO:0000313" key="2">
    <source>
        <dbReference type="EMBL" id="PFG49614.1"/>
    </source>
</evidence>
<dbReference type="Proteomes" id="UP000243542">
    <property type="component" value="Unassembled WGS sequence"/>
</dbReference>
<keyword evidence="3" id="KW-1185">Reference proteome</keyword>